<dbReference type="AlphaFoldDB" id="A0A090WVV0"/>
<dbReference type="InterPro" id="IPR053139">
    <property type="entry name" value="Surface_bspA-like"/>
</dbReference>
<dbReference type="PANTHER" id="PTHR45661:SF3">
    <property type="entry name" value="IG-LIKE DOMAIN-CONTAINING PROTEIN"/>
    <property type="match status" value="1"/>
</dbReference>
<dbReference type="InterPro" id="IPR032675">
    <property type="entry name" value="LRR_dom_sf"/>
</dbReference>
<dbReference type="NCBIfam" id="TIGR04183">
    <property type="entry name" value="Por_Secre_tail"/>
    <property type="match status" value="1"/>
</dbReference>
<evidence type="ECO:0000313" key="5">
    <source>
        <dbReference type="Proteomes" id="UP000029643"/>
    </source>
</evidence>
<keyword evidence="1 2" id="KW-0732">Signal</keyword>
<evidence type="ECO:0000256" key="1">
    <source>
        <dbReference type="ARBA" id="ARBA00022729"/>
    </source>
</evidence>
<dbReference type="InterPro" id="IPR026906">
    <property type="entry name" value="LRR_5"/>
</dbReference>
<proteinExistence type="predicted"/>
<dbReference type="Pfam" id="PF18962">
    <property type="entry name" value="Por_Secre_tail"/>
    <property type="match status" value="1"/>
</dbReference>
<protein>
    <submittedName>
        <fullName evidence="4">Cell surface protein</fullName>
    </submittedName>
</protein>
<accession>A0A090WVV0</accession>
<evidence type="ECO:0000313" key="4">
    <source>
        <dbReference type="EMBL" id="GAL79504.1"/>
    </source>
</evidence>
<evidence type="ECO:0000256" key="2">
    <source>
        <dbReference type="SAM" id="SignalP"/>
    </source>
</evidence>
<name>A0A090WVV0_9FLAO</name>
<sequence>MKTTLQLFKMNKMLFVLSLTLFATFGAIGQTTISSVAELATAAGNSNQNIVMAPGIYQMEDYLTPEVIENTVPDANNRHAMIEFSGSNNNFDLTGVTIEINSELLNDYGTRIIELYVTGGDFVNIKGLTVTDIGNSAPSSPGMQSVTIAGENNIMEGVTLNINGSYPYGYGDLLGKGDGNLVSLRKHSGLLVEGLNITIKGCSIYSQAFGHLFFIQGGRNVLFEDCHAESTTRTTDDMLAETSGPAFDRDFAAVYTNYEGGNKVITPGYTKSLSEVGYRSYGAGGVDGHTTGAITLINCVAKNTRSGFAFTRYGGDVLMQNCEATGCEAGYQVEEVTIENSRGDAVNGPLLYLNGGASTVELSLMENVATTTLHAIATIGGGDNHDVTLKKWNDVTRPQVHPILLGATRPSGANPFSPLGSTSTSGTVLNTCTDMPVEILSTVSSCIINTTGTVTDNGTGNTINTVSDCDNIVVVEPEQNTIGDTFIVEDIEYKVTNLDPYEAEVISSSLVNVVVPSTATSPETETPFTVTRIGDNAFNGSSTETIKLPSTVTSIGYQAFRGGSLTGGVTFTTTNGITVIDGRGFFVATTLLEITDIMSRAESLGSGAFNGNSSVTSLTTPSTLSTMGTSVFRGMTNLETVDLSASTLLTEIPSQTFRDATGITSIILPENVTSIGASAFLNLNNLSTVKVLNPVPAAITASEFSGVNLADATLFVPSEEAKAAYEAADVWKEFGTIMVSVTLNVNNIEQTLDFNIYPNPTNGLIAIKSKQLNQASVNVYDLNGRVLLTKNISGTSSEINVSELSSGIYLLKVKVENNEFIKRIVKQ</sequence>
<dbReference type="EMBL" id="BBNU01000006">
    <property type="protein sequence ID" value="GAL79504.1"/>
    <property type="molecule type" value="Genomic_DNA"/>
</dbReference>
<dbReference type="RefSeq" id="WP_042497395.1">
    <property type="nucleotide sequence ID" value="NZ_BBNU01000006.1"/>
</dbReference>
<comment type="caution">
    <text evidence="4">The sequence shown here is derived from an EMBL/GenBank/DDBJ whole genome shotgun (WGS) entry which is preliminary data.</text>
</comment>
<feature type="signal peptide" evidence="2">
    <location>
        <begin position="1"/>
        <end position="29"/>
    </location>
</feature>
<gene>
    <name evidence="4" type="ORF">JCM19274_2012</name>
</gene>
<dbReference type="STRING" id="221126.SAMN04489722_10626"/>
<dbReference type="Gene3D" id="3.40.50.12480">
    <property type="match status" value="2"/>
</dbReference>
<dbReference type="Pfam" id="PF13306">
    <property type="entry name" value="LRR_5"/>
    <property type="match status" value="1"/>
</dbReference>
<feature type="domain" description="Secretion system C-terminal sorting" evidence="3">
    <location>
        <begin position="756"/>
        <end position="825"/>
    </location>
</feature>
<dbReference type="PANTHER" id="PTHR45661">
    <property type="entry name" value="SURFACE ANTIGEN"/>
    <property type="match status" value="1"/>
</dbReference>
<dbReference type="InterPro" id="IPR011050">
    <property type="entry name" value="Pectin_lyase_fold/virulence"/>
</dbReference>
<dbReference type="Proteomes" id="UP000029643">
    <property type="component" value="Unassembled WGS sequence"/>
</dbReference>
<dbReference type="SUPFAM" id="SSF52058">
    <property type="entry name" value="L domain-like"/>
    <property type="match status" value="1"/>
</dbReference>
<feature type="chain" id="PRO_5001867999" evidence="2">
    <location>
        <begin position="30"/>
        <end position="827"/>
    </location>
</feature>
<dbReference type="InterPro" id="IPR026444">
    <property type="entry name" value="Secre_tail"/>
</dbReference>
<dbReference type="Gene3D" id="3.80.10.10">
    <property type="entry name" value="Ribonuclease Inhibitor"/>
    <property type="match status" value="1"/>
</dbReference>
<dbReference type="SUPFAM" id="SSF51126">
    <property type="entry name" value="Pectin lyase-like"/>
    <property type="match status" value="1"/>
</dbReference>
<evidence type="ECO:0000259" key="3">
    <source>
        <dbReference type="Pfam" id="PF18962"/>
    </source>
</evidence>
<reference evidence="4" key="1">
    <citation type="journal article" date="2014" name="Genome Announc.">
        <title>Draft Genome Sequences of Marine Flavobacterium Algibacter lectus Strains SS8 and NR4.</title>
        <authorList>
            <person name="Takatani N."/>
            <person name="Nakanishi M."/>
            <person name="Meirelles P."/>
            <person name="Mino S."/>
            <person name="Suda W."/>
            <person name="Oshima K."/>
            <person name="Hattori M."/>
            <person name="Ohkuma M."/>
            <person name="Hosokawa M."/>
            <person name="Miyashita K."/>
            <person name="Thompson F.L."/>
            <person name="Niwa A."/>
            <person name="Sawabe T."/>
            <person name="Sawabe T."/>
        </authorList>
    </citation>
    <scope>NUCLEOTIDE SEQUENCE [LARGE SCALE GENOMIC DNA]</scope>
    <source>
        <strain evidence="4">JCM 19274</strain>
    </source>
</reference>
<organism evidence="4 5">
    <name type="scientific">Algibacter lectus</name>
    <dbReference type="NCBI Taxonomy" id="221126"/>
    <lineage>
        <taxon>Bacteria</taxon>
        <taxon>Pseudomonadati</taxon>
        <taxon>Bacteroidota</taxon>
        <taxon>Flavobacteriia</taxon>
        <taxon>Flavobacteriales</taxon>
        <taxon>Flavobacteriaceae</taxon>
        <taxon>Algibacter</taxon>
    </lineage>
</organism>